<proteinExistence type="inferred from homology"/>
<reference evidence="7 8" key="1">
    <citation type="submission" date="2024-11" db="EMBL/GenBank/DDBJ databases">
        <title>A near-complete genome assembly of Cinchona calisaya.</title>
        <authorList>
            <person name="Lian D.C."/>
            <person name="Zhao X.W."/>
            <person name="Wei L."/>
        </authorList>
    </citation>
    <scope>NUCLEOTIDE SEQUENCE [LARGE SCALE GENOMIC DNA]</scope>
    <source>
        <tissue evidence="7">Nenye</tissue>
    </source>
</reference>
<dbReference type="FunFam" id="3.40.50.2000:FF:000238">
    <property type="entry name" value="Glycosyltransferase"/>
    <property type="match status" value="1"/>
</dbReference>
<evidence type="ECO:0000259" key="6">
    <source>
        <dbReference type="Pfam" id="PF26168"/>
    </source>
</evidence>
<organism evidence="7 8">
    <name type="scientific">Cinchona calisaya</name>
    <dbReference type="NCBI Taxonomy" id="153742"/>
    <lineage>
        <taxon>Eukaryota</taxon>
        <taxon>Viridiplantae</taxon>
        <taxon>Streptophyta</taxon>
        <taxon>Embryophyta</taxon>
        <taxon>Tracheophyta</taxon>
        <taxon>Spermatophyta</taxon>
        <taxon>Magnoliopsida</taxon>
        <taxon>eudicotyledons</taxon>
        <taxon>Gunneridae</taxon>
        <taxon>Pentapetalae</taxon>
        <taxon>asterids</taxon>
        <taxon>lamiids</taxon>
        <taxon>Gentianales</taxon>
        <taxon>Rubiaceae</taxon>
        <taxon>Cinchonoideae</taxon>
        <taxon>Cinchoneae</taxon>
        <taxon>Cinchona</taxon>
    </lineage>
</organism>
<sequence length="480" mass="53917">MAILDHTTFENENHGQNGVQQETQVTVVMVPLPAQGHLNQLLHLSRLISSYNIPVHYVGSGTHNRQAKVRVQGWDPLSISNIHFHDLPMPSYEIPPPNPNGPTKFPSQLMPALHASIKLREPICELLRELSGTSTRLVVVHDSLMSYVIQDVSSISNAESYTFHSISAFTIHTVVWERQGKPTLSKPQLIELLENLPSYNSCFPQELEDFSQLQRDFKPMNSGNLYNSCRAMEGPFLDLLAKAKHAEKHWAVGPFNPVVIINDQKSSKKRHYCLDWLDKQAPNSVIFVSFGSTTSVSDEEAKEIANGLEKSGQKFIWVLRDADKGDVFQGEVRRAQLPEGFEERIEGRGIIVRDWAPQLEILGHSSTGGFMSHCGWNSCMESISMGVPIAAWPMHTDQPRNAVLIEKVLKIGLLVRDWSRRDELVTSIVVENAITRLMDSAEGEDMRKRAKELSKAVKGSVMEGGVSRLEMDSFVDHIRR</sequence>
<dbReference type="InterPro" id="IPR002213">
    <property type="entry name" value="UDP_glucos_trans"/>
</dbReference>
<evidence type="ECO:0000313" key="8">
    <source>
        <dbReference type="Proteomes" id="UP001630127"/>
    </source>
</evidence>
<evidence type="ECO:0000256" key="5">
    <source>
        <dbReference type="RuleBase" id="RU362057"/>
    </source>
</evidence>
<evidence type="ECO:0000256" key="3">
    <source>
        <dbReference type="ARBA" id="ARBA00022679"/>
    </source>
</evidence>
<dbReference type="PANTHER" id="PTHR48044:SF23">
    <property type="entry name" value="ANTHOCYANIDIN 3-O-GLUCOSYLTRANSFERASE-LIKE"/>
    <property type="match status" value="1"/>
</dbReference>
<dbReference type="EMBL" id="JBJUIK010000002">
    <property type="protein sequence ID" value="KAL3534388.1"/>
    <property type="molecule type" value="Genomic_DNA"/>
</dbReference>
<dbReference type="GO" id="GO:0050404">
    <property type="term" value="F:zeatin O-beta-D-xylosyltransferase activity"/>
    <property type="evidence" value="ECO:0007669"/>
    <property type="project" value="UniProtKB-ARBA"/>
</dbReference>
<accession>A0ABD3AT97</accession>
<dbReference type="CDD" id="cd03784">
    <property type="entry name" value="GT1_Gtf-like"/>
    <property type="match status" value="1"/>
</dbReference>
<dbReference type="PROSITE" id="PS00375">
    <property type="entry name" value="UDPGT"/>
    <property type="match status" value="1"/>
</dbReference>
<gene>
    <name evidence="7" type="ORF">ACH5RR_002849</name>
</gene>
<keyword evidence="3 4" id="KW-0808">Transferase</keyword>
<comment type="similarity">
    <text evidence="1 4">Belongs to the UDP-glycosyltransferase family.</text>
</comment>
<dbReference type="GO" id="GO:0016138">
    <property type="term" value="P:glycoside biosynthetic process"/>
    <property type="evidence" value="ECO:0007669"/>
    <property type="project" value="UniProtKB-ARBA"/>
</dbReference>
<name>A0ABD3AT97_9GENT</name>
<evidence type="ECO:0000256" key="1">
    <source>
        <dbReference type="ARBA" id="ARBA00009995"/>
    </source>
</evidence>
<evidence type="ECO:0000256" key="4">
    <source>
        <dbReference type="RuleBase" id="RU003718"/>
    </source>
</evidence>
<dbReference type="InterPro" id="IPR058980">
    <property type="entry name" value="Glyco_transf_N"/>
</dbReference>
<evidence type="ECO:0000256" key="2">
    <source>
        <dbReference type="ARBA" id="ARBA00022676"/>
    </source>
</evidence>
<dbReference type="Pfam" id="PF26168">
    <property type="entry name" value="Glyco_transf_N"/>
    <property type="match status" value="1"/>
</dbReference>
<comment type="caution">
    <text evidence="7">The sequence shown here is derived from an EMBL/GenBank/DDBJ whole genome shotgun (WGS) entry which is preliminary data.</text>
</comment>
<protein>
    <recommendedName>
        <fullName evidence="5">Glycosyltransferase</fullName>
        <ecNumber evidence="5">2.4.1.-</ecNumber>
    </recommendedName>
</protein>
<dbReference type="EC" id="2.4.1.-" evidence="5"/>
<dbReference type="Gene3D" id="3.40.50.2000">
    <property type="entry name" value="Glycogen Phosphorylase B"/>
    <property type="match status" value="2"/>
</dbReference>
<keyword evidence="2 4" id="KW-0328">Glycosyltransferase</keyword>
<dbReference type="Proteomes" id="UP001630127">
    <property type="component" value="Unassembled WGS sequence"/>
</dbReference>
<evidence type="ECO:0000313" key="7">
    <source>
        <dbReference type="EMBL" id="KAL3534388.1"/>
    </source>
</evidence>
<dbReference type="Pfam" id="PF00201">
    <property type="entry name" value="UDPGT"/>
    <property type="match status" value="1"/>
</dbReference>
<dbReference type="SUPFAM" id="SSF53756">
    <property type="entry name" value="UDP-Glycosyltransferase/glycogen phosphorylase"/>
    <property type="match status" value="1"/>
</dbReference>
<dbReference type="InterPro" id="IPR035595">
    <property type="entry name" value="UDP_glycos_trans_CS"/>
</dbReference>
<dbReference type="PANTHER" id="PTHR48044">
    <property type="entry name" value="GLYCOSYLTRANSFERASE"/>
    <property type="match status" value="1"/>
</dbReference>
<dbReference type="FunFam" id="3.40.50.2000:FF:000060">
    <property type="entry name" value="Glycosyltransferase"/>
    <property type="match status" value="1"/>
</dbReference>
<keyword evidence="8" id="KW-1185">Reference proteome</keyword>
<dbReference type="AlphaFoldDB" id="A0ABD3AT97"/>
<dbReference type="GO" id="GO:0009690">
    <property type="term" value="P:cytokinin metabolic process"/>
    <property type="evidence" value="ECO:0007669"/>
    <property type="project" value="UniProtKB-ARBA"/>
</dbReference>
<feature type="domain" description="Glycosyltransferase N-terminal" evidence="6">
    <location>
        <begin position="24"/>
        <end position="257"/>
    </location>
</feature>